<dbReference type="OrthoDB" id="3257981at2759"/>
<accession>A0A395NPX1</accession>
<proteinExistence type="predicted"/>
<protein>
    <submittedName>
        <fullName evidence="1">Uncharacterized protein</fullName>
    </submittedName>
</protein>
<evidence type="ECO:0000313" key="1">
    <source>
        <dbReference type="EMBL" id="RFU78049.1"/>
    </source>
</evidence>
<name>A0A395NPX1_TRIAR</name>
<dbReference type="Gene3D" id="3.80.10.10">
    <property type="entry name" value="Ribonuclease Inhibitor"/>
    <property type="match status" value="1"/>
</dbReference>
<dbReference type="SUPFAM" id="SSF52047">
    <property type="entry name" value="RNI-like"/>
    <property type="match status" value="1"/>
</dbReference>
<evidence type="ECO:0000313" key="2">
    <source>
        <dbReference type="Proteomes" id="UP000266272"/>
    </source>
</evidence>
<gene>
    <name evidence="1" type="ORF">TARUN_4179</name>
</gene>
<dbReference type="InterPro" id="IPR032675">
    <property type="entry name" value="LRR_dom_sf"/>
</dbReference>
<sequence length="624" mass="71205">MFRNISILMMATFSGGGRDEFGRDDAGTRRPLLLDTVMQGRKRESHCRLLQMPAEILGDIVDLLADDKPALASLALVNSDCRYLARFCQFAEIQFDYSHQAHQLLGGLFRDFTYAPRPEYVRGFHLEAYDAAFGRTAGSYSVEEKRELLRLASAHYTELRGIMLSAISNSELPNLEVLTWEDPFTVDANFFEEISRCSAHHIKLVRVKADRSCRMRPHLTPAVWPLRSLDLDVQLDYSSRDELDEPDDTQDGVSARELDHPLSHLFKTLLRLCAPTLESLNWEHSPSPFRGRTMISLGSDPLAFPNLRYLRLGCDLHPPTFSSLISSPLRHLELPISFSHLAKCLTTCEPMRDLESVVISMLPRDIRPCLHVAEFLKQHKHIHKLVVHENDFGEGDSQHLDRLIMPILAKGGFDNLCCLSLAWGGEGAGDVTNPPAVHIPETALMILGTIASLERLYLRAGCSFGWKHQWLVDHDQLRHHLKGLSRLKMLALVRDTYAISPLDNNTARYYSLRWVEDEEYVDAQARPHLDADAHDMVDDEMDYDDVTKAMIETWEKAHRNRMLTQAEAYARVFPALEWIYCGQWPMGFERNFESRDAQSEAIALTERRDDCSTFLHKTFGICQE</sequence>
<keyword evidence="2" id="KW-1185">Reference proteome</keyword>
<comment type="caution">
    <text evidence="1">The sequence shown here is derived from an EMBL/GenBank/DDBJ whole genome shotgun (WGS) entry which is preliminary data.</text>
</comment>
<dbReference type="EMBL" id="PXOA01000237">
    <property type="protein sequence ID" value="RFU78049.1"/>
    <property type="molecule type" value="Genomic_DNA"/>
</dbReference>
<organism evidence="1 2">
    <name type="scientific">Trichoderma arundinaceum</name>
    <dbReference type="NCBI Taxonomy" id="490622"/>
    <lineage>
        <taxon>Eukaryota</taxon>
        <taxon>Fungi</taxon>
        <taxon>Dikarya</taxon>
        <taxon>Ascomycota</taxon>
        <taxon>Pezizomycotina</taxon>
        <taxon>Sordariomycetes</taxon>
        <taxon>Hypocreomycetidae</taxon>
        <taxon>Hypocreales</taxon>
        <taxon>Hypocreaceae</taxon>
        <taxon>Trichoderma</taxon>
    </lineage>
</organism>
<dbReference type="AlphaFoldDB" id="A0A395NPX1"/>
<reference evidence="1 2" key="1">
    <citation type="journal article" date="2018" name="PLoS Pathog.">
        <title>Evolution of structural diversity of trichothecenes, a family of toxins produced by plant pathogenic and entomopathogenic fungi.</title>
        <authorList>
            <person name="Proctor R.H."/>
            <person name="McCormick S.P."/>
            <person name="Kim H.S."/>
            <person name="Cardoza R.E."/>
            <person name="Stanley A.M."/>
            <person name="Lindo L."/>
            <person name="Kelly A."/>
            <person name="Brown D.W."/>
            <person name="Lee T."/>
            <person name="Vaughan M.M."/>
            <person name="Alexander N.J."/>
            <person name="Busman M."/>
            <person name="Gutierrez S."/>
        </authorList>
    </citation>
    <scope>NUCLEOTIDE SEQUENCE [LARGE SCALE GENOMIC DNA]</scope>
    <source>
        <strain evidence="1 2">IBT 40837</strain>
    </source>
</reference>
<dbReference type="Proteomes" id="UP000266272">
    <property type="component" value="Unassembled WGS sequence"/>
</dbReference>